<keyword evidence="2" id="KW-0732">Signal</keyword>
<evidence type="ECO:0000256" key="1">
    <source>
        <dbReference type="SAM" id="MobiDB-lite"/>
    </source>
</evidence>
<feature type="domain" description="Apple" evidence="3">
    <location>
        <begin position="264"/>
        <end position="305"/>
    </location>
</feature>
<keyword evidence="5" id="KW-1185">Reference proteome</keyword>
<dbReference type="RefSeq" id="XP_033670395.1">
    <property type="nucleotide sequence ID" value="XM_033811972.1"/>
</dbReference>
<name>A0A6A6CVH2_ZASCE</name>
<organism evidence="4 5">
    <name type="scientific">Zasmidium cellare ATCC 36951</name>
    <dbReference type="NCBI Taxonomy" id="1080233"/>
    <lineage>
        <taxon>Eukaryota</taxon>
        <taxon>Fungi</taxon>
        <taxon>Dikarya</taxon>
        <taxon>Ascomycota</taxon>
        <taxon>Pezizomycotina</taxon>
        <taxon>Dothideomycetes</taxon>
        <taxon>Dothideomycetidae</taxon>
        <taxon>Mycosphaerellales</taxon>
        <taxon>Mycosphaerellaceae</taxon>
        <taxon>Zasmidium</taxon>
    </lineage>
</organism>
<accession>A0A6A6CVH2</accession>
<dbReference type="Gene3D" id="3.50.4.10">
    <property type="entry name" value="Hepatocyte Growth Factor"/>
    <property type="match status" value="1"/>
</dbReference>
<dbReference type="Pfam" id="PF00024">
    <property type="entry name" value="PAN_1"/>
    <property type="match status" value="1"/>
</dbReference>
<reference evidence="4" key="1">
    <citation type="journal article" date="2020" name="Stud. Mycol.">
        <title>101 Dothideomycetes genomes: a test case for predicting lifestyles and emergence of pathogens.</title>
        <authorList>
            <person name="Haridas S."/>
            <person name="Albert R."/>
            <person name="Binder M."/>
            <person name="Bloem J."/>
            <person name="Labutti K."/>
            <person name="Salamov A."/>
            <person name="Andreopoulos B."/>
            <person name="Baker S."/>
            <person name="Barry K."/>
            <person name="Bills G."/>
            <person name="Bluhm B."/>
            <person name="Cannon C."/>
            <person name="Castanera R."/>
            <person name="Culley D."/>
            <person name="Daum C."/>
            <person name="Ezra D."/>
            <person name="Gonzalez J."/>
            <person name="Henrissat B."/>
            <person name="Kuo A."/>
            <person name="Liang C."/>
            <person name="Lipzen A."/>
            <person name="Lutzoni F."/>
            <person name="Magnuson J."/>
            <person name="Mondo S."/>
            <person name="Nolan M."/>
            <person name="Ohm R."/>
            <person name="Pangilinan J."/>
            <person name="Park H.-J."/>
            <person name="Ramirez L."/>
            <person name="Alfaro M."/>
            <person name="Sun H."/>
            <person name="Tritt A."/>
            <person name="Yoshinaga Y."/>
            <person name="Zwiers L.-H."/>
            <person name="Turgeon B."/>
            <person name="Goodwin S."/>
            <person name="Spatafora J."/>
            <person name="Crous P."/>
            <person name="Grigoriev I."/>
        </authorList>
    </citation>
    <scope>NUCLEOTIDE SEQUENCE</scope>
    <source>
        <strain evidence="4">ATCC 36951</strain>
    </source>
</reference>
<dbReference type="GeneID" id="54565244"/>
<dbReference type="EMBL" id="ML993587">
    <property type="protein sequence ID" value="KAF2169506.1"/>
    <property type="molecule type" value="Genomic_DNA"/>
</dbReference>
<feature type="region of interest" description="Disordered" evidence="1">
    <location>
        <begin position="176"/>
        <end position="205"/>
    </location>
</feature>
<feature type="chain" id="PRO_5025377545" description="Apple domain-containing protein" evidence="2">
    <location>
        <begin position="22"/>
        <end position="353"/>
    </location>
</feature>
<feature type="signal peptide" evidence="2">
    <location>
        <begin position="1"/>
        <end position="21"/>
    </location>
</feature>
<dbReference type="OrthoDB" id="4899074at2759"/>
<gene>
    <name evidence="4" type="ORF">M409DRAFT_52047</name>
</gene>
<proteinExistence type="predicted"/>
<dbReference type="AlphaFoldDB" id="A0A6A6CVH2"/>
<dbReference type="Proteomes" id="UP000799537">
    <property type="component" value="Unassembled WGS sequence"/>
</dbReference>
<sequence>MTKNTFALAAVLPLLASSAAAQNVKCQTSMGTVSLLVKAPTTTVYNGTVSTGYRYITLTATTTLPTTTDTSTVWPTSTSFRNVWDTLNNNNYKWILANPHAGIEVRAVTTGKQGVQKLLAAAYPTKVVCTKVIPFTSNKTAYTTLPVSPQTIVVTTKRITSLSTLTETSTIIPDRVTSSETDTSTSTVQTTTTTTQTNTETAPTTTTEIAPGQTFWSACSNPNGLNTRNFFGPDFNSGGVGYYAPNVSNNGPGVASNFQIVADGASSAEQCCIACQNLYNCENFIFRQQFKNCFLLNHKGSTCSNPSQHPNFILSKKIPSSGSTLDGYTVGNGNCGYTWSGNSDGSVFRVDGA</sequence>
<evidence type="ECO:0000259" key="3">
    <source>
        <dbReference type="Pfam" id="PF00024"/>
    </source>
</evidence>
<evidence type="ECO:0000313" key="5">
    <source>
        <dbReference type="Proteomes" id="UP000799537"/>
    </source>
</evidence>
<protein>
    <recommendedName>
        <fullName evidence="3">Apple domain-containing protein</fullName>
    </recommendedName>
</protein>
<evidence type="ECO:0000313" key="4">
    <source>
        <dbReference type="EMBL" id="KAF2169506.1"/>
    </source>
</evidence>
<evidence type="ECO:0000256" key="2">
    <source>
        <dbReference type="SAM" id="SignalP"/>
    </source>
</evidence>
<dbReference type="InterPro" id="IPR003609">
    <property type="entry name" value="Pan_app"/>
</dbReference>